<dbReference type="InterPro" id="IPR002083">
    <property type="entry name" value="MATH/TRAF_dom"/>
</dbReference>
<dbReference type="Gene3D" id="2.60.210.10">
    <property type="entry name" value="Apoptosis, Tumor Necrosis Factor Receptor Associated Protein 2, Chain A"/>
    <property type="match status" value="2"/>
</dbReference>
<dbReference type="Gene3D" id="3.30.710.10">
    <property type="entry name" value="Potassium Channel Kv1.1, Chain A"/>
    <property type="match status" value="1"/>
</dbReference>
<name>A0AAV2BQC5_9ARAC</name>
<dbReference type="InterPro" id="IPR000210">
    <property type="entry name" value="BTB/POZ_dom"/>
</dbReference>
<dbReference type="Pfam" id="PF00651">
    <property type="entry name" value="BTB"/>
    <property type="match status" value="1"/>
</dbReference>
<evidence type="ECO:0000313" key="4">
    <source>
        <dbReference type="Proteomes" id="UP001497382"/>
    </source>
</evidence>
<organism evidence="3 4">
    <name type="scientific">Larinioides sclopetarius</name>
    <dbReference type="NCBI Taxonomy" id="280406"/>
    <lineage>
        <taxon>Eukaryota</taxon>
        <taxon>Metazoa</taxon>
        <taxon>Ecdysozoa</taxon>
        <taxon>Arthropoda</taxon>
        <taxon>Chelicerata</taxon>
        <taxon>Arachnida</taxon>
        <taxon>Araneae</taxon>
        <taxon>Araneomorphae</taxon>
        <taxon>Entelegynae</taxon>
        <taxon>Araneoidea</taxon>
        <taxon>Araneidae</taxon>
        <taxon>Larinioides</taxon>
    </lineage>
</organism>
<dbReference type="AlphaFoldDB" id="A0AAV2BQC5"/>
<dbReference type="GO" id="GO:0030163">
    <property type="term" value="P:protein catabolic process"/>
    <property type="evidence" value="ECO:0007669"/>
    <property type="project" value="UniProtKB-ARBA"/>
</dbReference>
<dbReference type="PANTHER" id="PTHR24413">
    <property type="entry name" value="SPECKLE-TYPE POZ PROTEIN"/>
    <property type="match status" value="1"/>
</dbReference>
<dbReference type="SUPFAM" id="SSF49599">
    <property type="entry name" value="TRAF domain-like"/>
    <property type="match status" value="2"/>
</dbReference>
<gene>
    <name evidence="3" type="ORF">LARSCL_LOCUS20411</name>
</gene>
<dbReference type="EMBL" id="CAXIEN010000433">
    <property type="protein sequence ID" value="CAL1297634.1"/>
    <property type="molecule type" value="Genomic_DNA"/>
</dbReference>
<feature type="domain" description="BTB" evidence="1">
    <location>
        <begin position="375"/>
        <end position="442"/>
    </location>
</feature>
<comment type="caution">
    <text evidence="3">The sequence shown here is derived from an EMBL/GenBank/DDBJ whole genome shotgun (WGS) entry which is preliminary data.</text>
</comment>
<evidence type="ECO:0000259" key="1">
    <source>
        <dbReference type="PROSITE" id="PS50097"/>
    </source>
</evidence>
<dbReference type="InterPro" id="IPR008974">
    <property type="entry name" value="TRAF-like"/>
</dbReference>
<reference evidence="3 4" key="1">
    <citation type="submission" date="2024-04" db="EMBL/GenBank/DDBJ databases">
        <authorList>
            <person name="Rising A."/>
            <person name="Reimegard J."/>
            <person name="Sonavane S."/>
            <person name="Akerstrom W."/>
            <person name="Nylinder S."/>
            <person name="Hedman E."/>
            <person name="Kallberg Y."/>
        </authorList>
    </citation>
    <scope>NUCLEOTIDE SEQUENCE [LARGE SCALE GENOMIC DNA]</scope>
</reference>
<feature type="domain" description="MATH" evidence="2">
    <location>
        <begin position="11"/>
        <end position="137"/>
    </location>
</feature>
<dbReference type="SUPFAM" id="SSF54695">
    <property type="entry name" value="POZ domain"/>
    <property type="match status" value="1"/>
</dbReference>
<sequence length="549" mass="62716">MALETMKESEAFFFEWRIENYTMCHLKRGSSLESPSFTMGILDKTKWHLCLYPRGKSDDFIVCDLYRENDSGSATVTISTQFSFFIGGEISKYEFDVEKNSYSKTNSTSHKLMKRETLLIKKHLLLPRDVLAIHLSMWKDDSQVPVVAPTPAIKALVACLYEENEVKLPDSMYTTTGAEVMDLKKKLYPYLNQCSARTRIGTEHVSFLWPIKNFSSLKGSTRFSVPLVPASKKIPPLILSVSLINNDDVQITIQKMAEKNVGEIFLICRLAVMDISGRENVFAEKEHHFSSPTANEDWTFESFFKKSKMIEQKVTCLPNDILSLKCDFTISTGIEISAIEECNFVSLACKKSTNVTEIGTLTDDMKTLYADKKLFDVNLKVGGKSLPAHKAVLASRSPVFRAMFEHDTREKNTDNVDIIDVDINTLARMIAFIYSDDVENLKPESAIKLYTAADKYQIEVLRKKCSDFLMSNICPENVYSILILADLHLDMRMRNAAEAFLFKPPYEELFSDRFDTFMQNHIYLARETLQRWVKKLKLESALEPKDKKG</sequence>
<protein>
    <recommendedName>
        <fullName evidence="5">Speckle-type POZ protein</fullName>
    </recommendedName>
</protein>
<accession>A0AAV2BQC5</accession>
<evidence type="ECO:0000313" key="3">
    <source>
        <dbReference type="EMBL" id="CAL1297634.1"/>
    </source>
</evidence>
<dbReference type="Pfam" id="PF22486">
    <property type="entry name" value="MATH_2"/>
    <property type="match status" value="1"/>
</dbReference>
<dbReference type="PROSITE" id="PS50144">
    <property type="entry name" value="MATH"/>
    <property type="match status" value="1"/>
</dbReference>
<dbReference type="SMART" id="SM00225">
    <property type="entry name" value="BTB"/>
    <property type="match status" value="1"/>
</dbReference>
<evidence type="ECO:0000259" key="2">
    <source>
        <dbReference type="PROSITE" id="PS50144"/>
    </source>
</evidence>
<proteinExistence type="predicted"/>
<dbReference type="Proteomes" id="UP001497382">
    <property type="component" value="Unassembled WGS sequence"/>
</dbReference>
<dbReference type="CDD" id="cd00121">
    <property type="entry name" value="MATH"/>
    <property type="match status" value="1"/>
</dbReference>
<keyword evidence="4" id="KW-1185">Reference proteome</keyword>
<dbReference type="PROSITE" id="PS50097">
    <property type="entry name" value="BTB"/>
    <property type="match status" value="1"/>
</dbReference>
<dbReference type="InterPro" id="IPR011333">
    <property type="entry name" value="SKP1/BTB/POZ_sf"/>
</dbReference>
<dbReference type="FunFam" id="3.30.710.10:FF:000159">
    <property type="entry name" value="Speckle-type POZ protein B"/>
    <property type="match status" value="1"/>
</dbReference>
<evidence type="ECO:0008006" key="5">
    <source>
        <dbReference type="Google" id="ProtNLM"/>
    </source>
</evidence>